<comment type="caution">
    <text evidence="1">The sequence shown here is derived from an EMBL/GenBank/DDBJ whole genome shotgun (WGS) entry which is preliminary data.</text>
</comment>
<keyword evidence="2" id="KW-1185">Reference proteome</keyword>
<reference evidence="1 2" key="1">
    <citation type="submission" date="2015-12" db="EMBL/GenBank/DDBJ databases">
        <title>Serinicoccus chungangenesis strain CD08_5 genome sequencing and assembly.</title>
        <authorList>
            <person name="Chander A.M."/>
            <person name="Kaur G."/>
            <person name="Nair G.R."/>
            <person name="Dhawan D.K."/>
            <person name="Kochhar R.K."/>
            <person name="Mayilraj S."/>
            <person name="Bhadada S.K."/>
        </authorList>
    </citation>
    <scope>NUCLEOTIDE SEQUENCE [LARGE SCALE GENOMIC DNA]</scope>
    <source>
        <strain evidence="1 2">CD08_5</strain>
    </source>
</reference>
<protein>
    <submittedName>
        <fullName evidence="1">Uncharacterized protein</fullName>
    </submittedName>
</protein>
<accession>A0A0W8IBQ0</accession>
<gene>
    <name evidence="1" type="ORF">AVL62_13125</name>
</gene>
<dbReference type="EMBL" id="LQBL01000005">
    <property type="protein sequence ID" value="KUG57373.1"/>
    <property type="molecule type" value="Genomic_DNA"/>
</dbReference>
<evidence type="ECO:0000313" key="2">
    <source>
        <dbReference type="Proteomes" id="UP000054837"/>
    </source>
</evidence>
<organism evidence="1 2">
    <name type="scientific">Serinicoccus chungangensis</name>
    <dbReference type="NCBI Taxonomy" id="767452"/>
    <lineage>
        <taxon>Bacteria</taxon>
        <taxon>Bacillati</taxon>
        <taxon>Actinomycetota</taxon>
        <taxon>Actinomycetes</taxon>
        <taxon>Micrococcales</taxon>
        <taxon>Ornithinimicrobiaceae</taxon>
        <taxon>Serinicoccus</taxon>
    </lineage>
</organism>
<name>A0A0W8IBQ0_9MICO</name>
<dbReference type="Proteomes" id="UP000054837">
    <property type="component" value="Unassembled WGS sequence"/>
</dbReference>
<dbReference type="AlphaFoldDB" id="A0A0W8IBQ0"/>
<proteinExistence type="predicted"/>
<evidence type="ECO:0000313" key="1">
    <source>
        <dbReference type="EMBL" id="KUG57373.1"/>
    </source>
</evidence>
<sequence length="878" mass="95706">MPREITDEVTVELLALLGPDLGDEGEAILRRIGSDAPWDLGPAVEGLLAARALAHRSRGFLAELTESYYIDEDEDGSGFHEDGIRDHDFHGFGMPHAAWYSGPFMSLLQTDFRGGVRAINRMLNHAARARVRTLASIGHYGAVSDEELERYRTELQVTGTARTYIGDSHVWIWYRGTGVGPYPCMSALQALERVVDQLIQIDIPLEDLVPVLLDGCESLAMVGFVVGLLVRHIEKSDRLLDPYLSEPVIWQLEFGRVVQESSGLAASSDGVVGGDRRSWSLREAAMMLVLRADEARAEELRQVAQVLVERAAQDIRSAVPGIDDAEVQRQLVSVRGWASGMDRNTYSAEATDDGQVLIQSTPPEPLLDALQSGSVDIQRGHEATRLFVEYHINSKKGLAEPRSAETLVADLTSAEQLLAEPPGLSVGAKWDAPVAVAAAALEAHLIDGVGLPVDSLRFAAETVIAAAEIAGQERQFESEESYFEQGADRVAARVLPVLLLPYARDVRTVLDGHDGTKTYARVAAAATSLASSLPNEVRVYLARGLDRLWQVPCAQGGRCHHEDALDLVIATMRDCALGNWDSDTGRRATVLLADPITQSLQQVAGDAIDFRRLDAALRALAPAVVADIGVSERAEALFTAALAAQRRALLAHERDMDHRGTHALISARALLTLIENGNDELLFEHLDAFADRSDLLGVFIRAVSAAGEESTSRASTAARIWPTLVSRVLGYEKDHKPFEGRHYGDYARASLMPNLAGEVAYLYRETAGAPIVWWNPRDLASTVEEWLLGARGDPTCTDHLISFVRALDVASQVRLGLPWIADLVLADPDHIARRSYLLSTWLIEVRSAVTDDALLATWQRVVDALVVAGDSSLAPYSE</sequence>